<feature type="compositionally biased region" description="Basic and acidic residues" evidence="1">
    <location>
        <begin position="211"/>
        <end position="220"/>
    </location>
</feature>
<dbReference type="EMBL" id="CAKASE010000050">
    <property type="protein sequence ID" value="CAG9564081.1"/>
    <property type="molecule type" value="Genomic_DNA"/>
</dbReference>
<dbReference type="Proteomes" id="UP000789524">
    <property type="component" value="Unassembled WGS sequence"/>
</dbReference>
<dbReference type="PANTHER" id="PTHR12243">
    <property type="entry name" value="MADF DOMAIN TRANSCRIPTION FACTOR"/>
    <property type="match status" value="1"/>
</dbReference>
<dbReference type="PROSITE" id="PS51029">
    <property type="entry name" value="MADF"/>
    <property type="match status" value="1"/>
</dbReference>
<dbReference type="OrthoDB" id="6081971at2759"/>
<dbReference type="SMART" id="SM00595">
    <property type="entry name" value="MADF"/>
    <property type="match status" value="1"/>
</dbReference>
<feature type="domain" description="MADF" evidence="2">
    <location>
        <begin position="74"/>
        <end position="162"/>
    </location>
</feature>
<dbReference type="GO" id="GO:0005667">
    <property type="term" value="C:transcription regulator complex"/>
    <property type="evidence" value="ECO:0007669"/>
    <property type="project" value="TreeGrafter"/>
</dbReference>
<name>A0A8J2VTB0_9NEOP</name>
<comment type="caution">
    <text evidence="3">The sequence shown here is derived from an EMBL/GenBank/DDBJ whole genome shotgun (WGS) entry which is preliminary data.</text>
</comment>
<organism evidence="3 4">
    <name type="scientific">Danaus chrysippus</name>
    <name type="common">African queen</name>
    <dbReference type="NCBI Taxonomy" id="151541"/>
    <lineage>
        <taxon>Eukaryota</taxon>
        <taxon>Metazoa</taxon>
        <taxon>Ecdysozoa</taxon>
        <taxon>Arthropoda</taxon>
        <taxon>Hexapoda</taxon>
        <taxon>Insecta</taxon>
        <taxon>Pterygota</taxon>
        <taxon>Neoptera</taxon>
        <taxon>Endopterygota</taxon>
        <taxon>Lepidoptera</taxon>
        <taxon>Glossata</taxon>
        <taxon>Ditrysia</taxon>
        <taxon>Papilionoidea</taxon>
        <taxon>Nymphalidae</taxon>
        <taxon>Danainae</taxon>
        <taxon>Danaini</taxon>
        <taxon>Danaina</taxon>
        <taxon>Danaus</taxon>
        <taxon>Anosia</taxon>
    </lineage>
</organism>
<evidence type="ECO:0000259" key="2">
    <source>
        <dbReference type="PROSITE" id="PS51029"/>
    </source>
</evidence>
<proteinExistence type="predicted"/>
<reference evidence="3" key="1">
    <citation type="submission" date="2021-09" db="EMBL/GenBank/DDBJ databases">
        <authorList>
            <person name="Martin H S."/>
        </authorList>
    </citation>
    <scope>NUCLEOTIDE SEQUENCE</scope>
</reference>
<feature type="compositionally biased region" description="Polar residues" evidence="1">
    <location>
        <begin position="186"/>
        <end position="207"/>
    </location>
</feature>
<evidence type="ECO:0000313" key="4">
    <source>
        <dbReference type="Proteomes" id="UP000789524"/>
    </source>
</evidence>
<evidence type="ECO:0000313" key="3">
    <source>
        <dbReference type="EMBL" id="CAG9564081.1"/>
    </source>
</evidence>
<dbReference type="Pfam" id="PF10545">
    <property type="entry name" value="MADF_DNA_bdg"/>
    <property type="match status" value="1"/>
</dbReference>
<dbReference type="InterPro" id="IPR039353">
    <property type="entry name" value="TF_Adf1"/>
</dbReference>
<feature type="compositionally biased region" description="Polar residues" evidence="1">
    <location>
        <begin position="169"/>
        <end position="179"/>
    </location>
</feature>
<dbReference type="GO" id="GO:0006357">
    <property type="term" value="P:regulation of transcription by RNA polymerase II"/>
    <property type="evidence" value="ECO:0007669"/>
    <property type="project" value="TreeGrafter"/>
</dbReference>
<protein>
    <submittedName>
        <fullName evidence="3">(African queen) hypothetical protein</fullName>
    </submittedName>
</protein>
<keyword evidence="4" id="KW-1185">Reference proteome</keyword>
<dbReference type="AlphaFoldDB" id="A0A8J2VTB0"/>
<dbReference type="InterPro" id="IPR006578">
    <property type="entry name" value="MADF-dom"/>
</dbReference>
<feature type="region of interest" description="Disordered" evidence="1">
    <location>
        <begin position="169"/>
        <end position="221"/>
    </location>
</feature>
<evidence type="ECO:0000256" key="1">
    <source>
        <dbReference type="SAM" id="MobiDB-lite"/>
    </source>
</evidence>
<accession>A0A8J2VTB0</accession>
<dbReference type="GO" id="GO:0005634">
    <property type="term" value="C:nucleus"/>
    <property type="evidence" value="ECO:0007669"/>
    <property type="project" value="TreeGrafter"/>
</dbReference>
<dbReference type="PANTHER" id="PTHR12243:SF67">
    <property type="entry name" value="COREPRESSOR OF PANGOLIN, ISOFORM A-RELATED"/>
    <property type="match status" value="1"/>
</dbReference>
<sequence length="301" mass="34599">MVTYWKLLYKLTAHCADRVDYHGQRGGSGSGARRYRGAAFPLLRVARRSHQQNGTGTRRARRDASVMDNETVLKLIEIVKGYVFLYDLSHHQYKNTNLKTKVWESIGRELNYSGEAVRSKWKTIRDGYTKYKKQLKTSPASSKTNVTYTWAPQLSFLENHNAARTSYSKISLDTSQSTPDSDHSQDASSPLSTTFPLQSPIKQVSPRSNKRQQEDYKRDEDDIQIFKPKKRKELDVIDNLFLSYADTFKKFPAREQVYVKLELAKLFSDIELKLLNEQANESIICEPTIGKVKEEPTEDTS</sequence>
<gene>
    <name evidence="3" type="ORF">DCHRY22_LOCUS5123</name>
</gene>